<feature type="region of interest" description="Disordered" evidence="1">
    <location>
        <begin position="1"/>
        <end position="30"/>
    </location>
</feature>
<evidence type="ECO:0000256" key="1">
    <source>
        <dbReference type="SAM" id="MobiDB-lite"/>
    </source>
</evidence>
<keyword evidence="4" id="KW-1185">Reference proteome</keyword>
<feature type="domain" description="Subtelomeric hrmA-associated cluster protein AFUB-079030/YDR124W-like helical bundle" evidence="2">
    <location>
        <begin position="164"/>
        <end position="268"/>
    </location>
</feature>
<dbReference type="EMBL" id="ML976745">
    <property type="protein sequence ID" value="KAF1966469.1"/>
    <property type="molecule type" value="Genomic_DNA"/>
</dbReference>
<feature type="region of interest" description="Disordered" evidence="1">
    <location>
        <begin position="97"/>
        <end position="153"/>
    </location>
</feature>
<dbReference type="OrthoDB" id="5338458at2759"/>
<accession>A0A6A5UR88</accession>
<reference evidence="3" key="1">
    <citation type="journal article" date="2020" name="Stud. Mycol.">
        <title>101 Dothideomycetes genomes: a test case for predicting lifestyles and emergence of pathogens.</title>
        <authorList>
            <person name="Haridas S."/>
            <person name="Albert R."/>
            <person name="Binder M."/>
            <person name="Bloem J."/>
            <person name="Labutti K."/>
            <person name="Salamov A."/>
            <person name="Andreopoulos B."/>
            <person name="Baker S."/>
            <person name="Barry K."/>
            <person name="Bills G."/>
            <person name="Bluhm B."/>
            <person name="Cannon C."/>
            <person name="Castanera R."/>
            <person name="Culley D."/>
            <person name="Daum C."/>
            <person name="Ezra D."/>
            <person name="Gonzalez J."/>
            <person name="Henrissat B."/>
            <person name="Kuo A."/>
            <person name="Liang C."/>
            <person name="Lipzen A."/>
            <person name="Lutzoni F."/>
            <person name="Magnuson J."/>
            <person name="Mondo S."/>
            <person name="Nolan M."/>
            <person name="Ohm R."/>
            <person name="Pangilinan J."/>
            <person name="Park H.-J."/>
            <person name="Ramirez L."/>
            <person name="Alfaro M."/>
            <person name="Sun H."/>
            <person name="Tritt A."/>
            <person name="Yoshinaga Y."/>
            <person name="Zwiers L.-H."/>
            <person name="Turgeon B."/>
            <person name="Goodwin S."/>
            <person name="Spatafora J."/>
            <person name="Crous P."/>
            <person name="Grigoriev I."/>
        </authorList>
    </citation>
    <scope>NUCLEOTIDE SEQUENCE</scope>
    <source>
        <strain evidence="3">CBS 107.79</strain>
    </source>
</reference>
<dbReference type="PANTHER" id="PTHR36102">
    <property type="entry name" value="CHROMOSOME 10, WHOLE GENOME SHOTGUN SEQUENCE"/>
    <property type="match status" value="1"/>
</dbReference>
<dbReference type="AlphaFoldDB" id="A0A6A5UR88"/>
<feature type="compositionally biased region" description="Polar residues" evidence="1">
    <location>
        <begin position="98"/>
        <end position="126"/>
    </location>
</feature>
<protein>
    <recommendedName>
        <fullName evidence="2">Subtelomeric hrmA-associated cluster protein AFUB-079030/YDR124W-like helical bundle domain-containing protein</fullName>
    </recommendedName>
</protein>
<feature type="compositionally biased region" description="Basic and acidic residues" evidence="1">
    <location>
        <begin position="136"/>
        <end position="153"/>
    </location>
</feature>
<dbReference type="InterPro" id="IPR047092">
    <property type="entry name" value="AFUB_07903/YDR124W-like_hel"/>
</dbReference>
<dbReference type="Pfam" id="PF11001">
    <property type="entry name" value="AFUB_07903_YDR124W_hel"/>
    <property type="match status" value="1"/>
</dbReference>
<organism evidence="3 4">
    <name type="scientific">Bimuria novae-zelandiae CBS 107.79</name>
    <dbReference type="NCBI Taxonomy" id="1447943"/>
    <lineage>
        <taxon>Eukaryota</taxon>
        <taxon>Fungi</taxon>
        <taxon>Dikarya</taxon>
        <taxon>Ascomycota</taxon>
        <taxon>Pezizomycotina</taxon>
        <taxon>Dothideomycetes</taxon>
        <taxon>Pleosporomycetidae</taxon>
        <taxon>Pleosporales</taxon>
        <taxon>Massarineae</taxon>
        <taxon>Didymosphaeriaceae</taxon>
        <taxon>Bimuria</taxon>
    </lineage>
</organism>
<dbReference type="InterPro" id="IPR021264">
    <property type="entry name" value="AFUB_079030/YDR124W-like"/>
</dbReference>
<evidence type="ECO:0000313" key="4">
    <source>
        <dbReference type="Proteomes" id="UP000800036"/>
    </source>
</evidence>
<feature type="compositionally biased region" description="Acidic residues" evidence="1">
    <location>
        <begin position="374"/>
        <end position="387"/>
    </location>
</feature>
<feature type="compositionally biased region" description="Polar residues" evidence="1">
    <location>
        <begin position="20"/>
        <end position="30"/>
    </location>
</feature>
<dbReference type="PANTHER" id="PTHR36102:SF1">
    <property type="entry name" value="YDR124W-LIKE HELICAL BUNDLE DOMAIN-CONTAINING PROTEIN"/>
    <property type="match status" value="1"/>
</dbReference>
<sequence length="584" mass="66255">MAKGSMQPGPMERHDPLPRQSWQEASDDNQYNTELLSFVHDTDFVAPRTKPTHHEEKREWSLKRPIGYLTVRGREAPVFAPIPGFDHLFRPGDRDVASSWSASENRGQVQQIRSTGTAQAHSSEPSRNLKRPRSPFQHDDDNSHDADEPTEPKVKAITVNTFHVGDIESLKAFYEQRFRELTMKPMRDIVTAWVKRLEPRRQQEYGPYQKYVDRRTGKPKAYRKPRWWPAEVPYVEPSHLKLPHLLPLAVDIMLVHRDADERKRQLDPWIHKLLKDATYIVTSKDTEHFSSSKGSKYNETMKKRALEEIIPSLFDIAQSHEDYFYQEVFQRQGYEGSGKLGPGCGKQVSWRAYPRPDRAHAWKRPRTYMKPETPPEDEPGYETEPDEEAIQVNCPSASFSSFNSEFSYTEDVKMFPEAVRDKSPQVNVVSATNQPLMQSSADMAGAFSGLNVGQSFGSNVPSAAPRFGSRTVGYPSSNDNPSSNNAPSFNYLLGVTPQSIQLPSGLGFSGVASHNIAHPDRTTTQALATQTLPGDLSNIYAHCHDLFLPPSELLEHYQTTHDPPDRELPTHGLPLTYNWNSSFT</sequence>
<evidence type="ECO:0000313" key="3">
    <source>
        <dbReference type="EMBL" id="KAF1966469.1"/>
    </source>
</evidence>
<gene>
    <name evidence="3" type="ORF">BU23DRAFT_560168</name>
</gene>
<evidence type="ECO:0000259" key="2">
    <source>
        <dbReference type="Pfam" id="PF11001"/>
    </source>
</evidence>
<proteinExistence type="predicted"/>
<dbReference type="Proteomes" id="UP000800036">
    <property type="component" value="Unassembled WGS sequence"/>
</dbReference>
<feature type="region of interest" description="Disordered" evidence="1">
    <location>
        <begin position="363"/>
        <end position="387"/>
    </location>
</feature>
<name>A0A6A5UR88_9PLEO</name>